<evidence type="ECO:0000256" key="5">
    <source>
        <dbReference type="ARBA" id="ARBA00022490"/>
    </source>
</evidence>
<evidence type="ECO:0000256" key="7">
    <source>
        <dbReference type="ARBA" id="ARBA00023242"/>
    </source>
</evidence>
<comment type="caution">
    <text evidence="9">The sequence shown here is derived from an EMBL/GenBank/DDBJ whole genome shotgun (WGS) entry which is preliminary data.</text>
</comment>
<name>A0A1Y2HCJ5_9FUNG</name>
<evidence type="ECO:0000313" key="9">
    <source>
        <dbReference type="EMBL" id="ORZ32235.1"/>
    </source>
</evidence>
<accession>A0A1Y2HCJ5</accession>
<dbReference type="Pfam" id="PF01399">
    <property type="entry name" value="PCI"/>
    <property type="match status" value="1"/>
</dbReference>
<proteinExistence type="inferred from homology"/>
<dbReference type="InterPro" id="IPR036388">
    <property type="entry name" value="WH-like_DNA-bd_sf"/>
</dbReference>
<dbReference type="InterPro" id="IPR036390">
    <property type="entry name" value="WH_DNA-bd_sf"/>
</dbReference>
<keyword evidence="6" id="KW-0736">Signalosome</keyword>
<keyword evidence="5" id="KW-0963">Cytoplasm</keyword>
<sequence>MSTIANQIAALSSAADKPTAYRAVLTSLLSPTAPDSAAPDALPGHLTQLTSTLLNDAEHLTSAVKQTVYEKLLELLEPRAVSYEEQIALVREKLAEILEADEEWSSAARALMAIKFDGGARVVTDEYKLRKYIHIVRLLLEDDDTVTADTYLKRAGALIGPHHDPVDQLMYKMCHARILDANRNFIQASHKYLELSYATVIDAEEKVQLLEKAVTCAVLAGAGPQRSRLLAQLYKDERVQKLPAQYWGMLEKMHLSRILKAHEVKEFVKTLQGHHLAKLADGQTVLDRAVIQHNLLSASLVYANISFQELGRLLSISAADAETLAARMIAEHRLRGRVDQIEGLVHFQSKSVLASWDARVAAMCTRVDDLVGALGAVGAGAQPEAMQVE</sequence>
<evidence type="ECO:0000256" key="2">
    <source>
        <dbReference type="ARBA" id="ARBA00004496"/>
    </source>
</evidence>
<comment type="subcellular location">
    <subcellularLocation>
        <location evidence="2">Cytoplasm</location>
    </subcellularLocation>
    <subcellularLocation>
        <location evidence="1">Nucleus</location>
    </subcellularLocation>
</comment>
<evidence type="ECO:0000256" key="4">
    <source>
        <dbReference type="ARBA" id="ARBA00014881"/>
    </source>
</evidence>
<dbReference type="GO" id="GO:0005829">
    <property type="term" value="C:cytosol"/>
    <property type="evidence" value="ECO:0007669"/>
    <property type="project" value="TreeGrafter"/>
</dbReference>
<protein>
    <recommendedName>
        <fullName evidence="4">COP9 signalosome complex subunit 4</fullName>
    </recommendedName>
</protein>
<gene>
    <name evidence="9" type="ORF">BCR44DRAFT_1440735</name>
</gene>
<dbReference type="Proteomes" id="UP000193411">
    <property type="component" value="Unassembled WGS sequence"/>
</dbReference>
<dbReference type="OrthoDB" id="295656at2759"/>
<dbReference type="PANTHER" id="PTHR10855">
    <property type="entry name" value="26S PROTEASOME NON-ATPASE REGULATORY SUBUNIT 12/COP9 SIGNALOSOME COMPLEX SUBUNIT 4"/>
    <property type="match status" value="1"/>
</dbReference>
<evidence type="ECO:0000256" key="6">
    <source>
        <dbReference type="ARBA" id="ARBA00022790"/>
    </source>
</evidence>
<dbReference type="InterPro" id="IPR054559">
    <property type="entry name" value="PSMD12-CSN4-like_N"/>
</dbReference>
<comment type="similarity">
    <text evidence="3">Belongs to the CSN4 family.</text>
</comment>
<keyword evidence="7" id="KW-0539">Nucleus</keyword>
<dbReference type="GO" id="GO:0008180">
    <property type="term" value="C:COP9 signalosome"/>
    <property type="evidence" value="ECO:0007669"/>
    <property type="project" value="UniProtKB-KW"/>
</dbReference>
<evidence type="ECO:0000313" key="10">
    <source>
        <dbReference type="Proteomes" id="UP000193411"/>
    </source>
</evidence>
<dbReference type="SMART" id="SM00088">
    <property type="entry name" value="PINT"/>
    <property type="match status" value="1"/>
</dbReference>
<keyword evidence="10" id="KW-1185">Reference proteome</keyword>
<dbReference type="PROSITE" id="PS50250">
    <property type="entry name" value="PCI"/>
    <property type="match status" value="1"/>
</dbReference>
<evidence type="ECO:0000256" key="1">
    <source>
        <dbReference type="ARBA" id="ARBA00004123"/>
    </source>
</evidence>
<dbReference type="InterPro" id="IPR040134">
    <property type="entry name" value="PSMD12/CSN4"/>
</dbReference>
<dbReference type="AlphaFoldDB" id="A0A1Y2HCJ5"/>
<dbReference type="EMBL" id="MCFL01000049">
    <property type="protein sequence ID" value="ORZ32235.1"/>
    <property type="molecule type" value="Genomic_DNA"/>
</dbReference>
<dbReference type="InterPro" id="IPR000717">
    <property type="entry name" value="PCI_dom"/>
</dbReference>
<feature type="domain" description="PCI" evidence="8">
    <location>
        <begin position="184"/>
        <end position="352"/>
    </location>
</feature>
<dbReference type="STRING" id="765915.A0A1Y2HCJ5"/>
<dbReference type="Gene3D" id="1.10.10.10">
    <property type="entry name" value="Winged helix-like DNA-binding domain superfamily/Winged helix DNA-binding domain"/>
    <property type="match status" value="1"/>
</dbReference>
<dbReference type="SUPFAM" id="SSF46785">
    <property type="entry name" value="Winged helix' DNA-binding domain"/>
    <property type="match status" value="1"/>
</dbReference>
<dbReference type="PANTHER" id="PTHR10855:SF2">
    <property type="entry name" value="COP9 SIGNALOSOME COMPLEX SUBUNIT 4"/>
    <property type="match status" value="1"/>
</dbReference>
<reference evidence="9 10" key="1">
    <citation type="submission" date="2016-07" db="EMBL/GenBank/DDBJ databases">
        <title>Pervasive Adenine N6-methylation of Active Genes in Fungi.</title>
        <authorList>
            <consortium name="DOE Joint Genome Institute"/>
            <person name="Mondo S.J."/>
            <person name="Dannebaum R.O."/>
            <person name="Kuo R.C."/>
            <person name="Labutti K."/>
            <person name="Haridas S."/>
            <person name="Kuo A."/>
            <person name="Salamov A."/>
            <person name="Ahrendt S.R."/>
            <person name="Lipzen A."/>
            <person name="Sullivan W."/>
            <person name="Andreopoulos W.B."/>
            <person name="Clum A."/>
            <person name="Lindquist E."/>
            <person name="Daum C."/>
            <person name="Ramamoorthy G.K."/>
            <person name="Gryganskyi A."/>
            <person name="Culley D."/>
            <person name="Magnuson J.K."/>
            <person name="James T.Y."/>
            <person name="O'Malley M.A."/>
            <person name="Stajich J.E."/>
            <person name="Spatafora J.W."/>
            <person name="Visel A."/>
            <person name="Grigoriev I.V."/>
        </authorList>
    </citation>
    <scope>NUCLEOTIDE SEQUENCE [LARGE SCALE GENOMIC DNA]</scope>
    <source>
        <strain evidence="9 10">PL171</strain>
    </source>
</reference>
<evidence type="ECO:0000256" key="3">
    <source>
        <dbReference type="ARBA" id="ARBA00010417"/>
    </source>
</evidence>
<evidence type="ECO:0000259" key="8">
    <source>
        <dbReference type="PROSITE" id="PS50250"/>
    </source>
</evidence>
<organism evidence="9 10">
    <name type="scientific">Catenaria anguillulae PL171</name>
    <dbReference type="NCBI Taxonomy" id="765915"/>
    <lineage>
        <taxon>Eukaryota</taxon>
        <taxon>Fungi</taxon>
        <taxon>Fungi incertae sedis</taxon>
        <taxon>Blastocladiomycota</taxon>
        <taxon>Blastocladiomycetes</taxon>
        <taxon>Blastocladiales</taxon>
        <taxon>Catenariaceae</taxon>
        <taxon>Catenaria</taxon>
    </lineage>
</organism>
<dbReference type="Pfam" id="PF22241">
    <property type="entry name" value="PSMD12-CSN4_N"/>
    <property type="match status" value="1"/>
</dbReference>